<feature type="compositionally biased region" description="Acidic residues" evidence="2">
    <location>
        <begin position="373"/>
        <end position="382"/>
    </location>
</feature>
<dbReference type="PANTHER" id="PTHR12072">
    <property type="entry name" value="CWF19, CELL CYCLE CONTROL PROTEIN"/>
    <property type="match status" value="1"/>
</dbReference>
<dbReference type="Pfam" id="PF04677">
    <property type="entry name" value="CwfJ_C_1"/>
    <property type="match status" value="1"/>
</dbReference>
<feature type="compositionally biased region" description="Basic and acidic residues" evidence="2">
    <location>
        <begin position="356"/>
        <end position="372"/>
    </location>
</feature>
<keyword evidence="6" id="KW-1185">Reference proteome</keyword>
<evidence type="ECO:0000313" key="5">
    <source>
        <dbReference type="EMBL" id="KAK5091221.1"/>
    </source>
</evidence>
<feature type="domain" description="Cwf19-like protein C-terminal" evidence="3">
    <location>
        <begin position="578"/>
        <end position="666"/>
    </location>
</feature>
<evidence type="ECO:0000256" key="2">
    <source>
        <dbReference type="SAM" id="MobiDB-lite"/>
    </source>
</evidence>
<feature type="compositionally biased region" description="Basic and acidic residues" evidence="2">
    <location>
        <begin position="9"/>
        <end position="25"/>
    </location>
</feature>
<proteinExistence type="inferred from homology"/>
<dbReference type="Gene3D" id="3.30.428.10">
    <property type="entry name" value="HIT-like"/>
    <property type="match status" value="1"/>
</dbReference>
<dbReference type="SUPFAM" id="SSF54197">
    <property type="entry name" value="HIT-like"/>
    <property type="match status" value="1"/>
</dbReference>
<evidence type="ECO:0000259" key="4">
    <source>
        <dbReference type="Pfam" id="PF04677"/>
    </source>
</evidence>
<comment type="caution">
    <text evidence="5">The sequence shown here is derived from an EMBL/GenBank/DDBJ whole genome shotgun (WGS) entry which is preliminary data.</text>
</comment>
<feature type="compositionally biased region" description="Basic and acidic residues" evidence="2">
    <location>
        <begin position="96"/>
        <end position="110"/>
    </location>
</feature>
<sequence length="934" mass="107708">MPWEDGLDEFEKQLATEKEQREEKGARKRHSHRDKDERRHHHHHHHHKSHRDRDQDRDEHRSKRRRQSSDDYERREKYSHRQNATVTNNEPPTDIDDARPDLRGVRRDAWMEGPDSIDVDYVQKKRKEPSPPRQGSLSQDFEMRIHKNELNHHLRDLQNGQALDNIENEEAQHQVDYTFGDASSNWRMTKLKAVYRQAEVQDRKVEDIAIERYGNLREFDDAREEEIELERRDRLGKDYVGKSKPSGELFQERKLNSGVRRSNQPRADAGSDDEFDTILNDVSVPAPVAPFPPKLDQTHINKLKAQLMKAELRKDPNVEELRKQYDAAVASSSSSDPTVVQLSAMDSRMLPSAPRNETKSATKRRDQERGNVEENEDMTIEDMVAEERRTKTQAGGEAQRFAERIAKDAKFDNDLEYMDENATKLAKRVHKSDMNLRNMAISDYQKLNRILETCPLCHHEDNPSQPEPVAPVVSLATRTYLTLPTKPELAPYSTMIVPLQHHTNLLECDDDEWEEIRNFMKSLIRFYHSRDSDVIFYENAAFPNRRPHAALVAVPLPQSVGETSPAFFKEAFLSTESEWSQHKKIIDTLAKAKSGHGRAAFRKTLAKEMPYFHVWFEMDGGLGHVVEDPDKWPRGDLFAREVIGGMLGLETETIKKQDNQVFTESRSMHDTMSVPDTTAATEIASIPPKHTKSVRFAKKVQVNIVSFEDESLQEAYEDTIQDTLQDTPASAATRGPAQEQKDAPRTSPWSLINLTGFTIGHLDPIQTVKQMEKQKKLDEEFKQSLPWIQETLTQFTIEVLSTEGKFVRQGCSSEYEAMFDHGMRSMSFLVKNSRQEKCSLLGIMLHYAKRIIVLDASNFKEVEILNDELDFAEMLSVTGLKMKPPNHGKSMSKPDLDLMKKSWKKAETQWWSMEDWEDQKAAKAASVSQNEESM</sequence>
<feature type="region of interest" description="Disordered" evidence="2">
    <location>
        <begin position="328"/>
        <end position="382"/>
    </location>
</feature>
<feature type="compositionally biased region" description="Basic residues" evidence="2">
    <location>
        <begin position="26"/>
        <end position="50"/>
    </location>
</feature>
<feature type="region of interest" description="Disordered" evidence="2">
    <location>
        <begin position="1"/>
        <end position="138"/>
    </location>
</feature>
<accession>A0AAN7T959</accession>
<dbReference type="AlphaFoldDB" id="A0AAN7T959"/>
<evidence type="ECO:0000256" key="1">
    <source>
        <dbReference type="ARBA" id="ARBA00006795"/>
    </source>
</evidence>
<feature type="compositionally biased region" description="Polar residues" evidence="2">
    <location>
        <begin position="81"/>
        <end position="91"/>
    </location>
</feature>
<gene>
    <name evidence="5" type="primary">cwf19</name>
    <name evidence="5" type="ORF">LTR05_001402</name>
</gene>
<dbReference type="InterPro" id="IPR040194">
    <property type="entry name" value="Cwf19-like"/>
</dbReference>
<dbReference type="InterPro" id="IPR006767">
    <property type="entry name" value="Cwf19-like_C_dom-2"/>
</dbReference>
<reference evidence="5 6" key="1">
    <citation type="submission" date="2023-08" db="EMBL/GenBank/DDBJ databases">
        <title>Black Yeasts Isolated from many extreme environments.</title>
        <authorList>
            <person name="Coleine C."/>
            <person name="Stajich J.E."/>
            <person name="Selbmann L."/>
        </authorList>
    </citation>
    <scope>NUCLEOTIDE SEQUENCE [LARGE SCALE GENOMIC DNA]</scope>
    <source>
        <strain evidence="5 6">CCFEE 5910</strain>
    </source>
</reference>
<dbReference type="PANTHER" id="PTHR12072:SF5">
    <property type="entry name" value="CWF19-LIKE PROTEIN 2"/>
    <property type="match status" value="1"/>
</dbReference>
<dbReference type="EMBL" id="JAVRRJ010000001">
    <property type="protein sequence ID" value="KAK5091221.1"/>
    <property type="molecule type" value="Genomic_DNA"/>
</dbReference>
<evidence type="ECO:0000259" key="3">
    <source>
        <dbReference type="Pfam" id="PF04676"/>
    </source>
</evidence>
<evidence type="ECO:0000313" key="6">
    <source>
        <dbReference type="Proteomes" id="UP001309876"/>
    </source>
</evidence>
<feature type="region of interest" description="Disordered" evidence="2">
    <location>
        <begin position="728"/>
        <end position="748"/>
    </location>
</feature>
<dbReference type="Proteomes" id="UP001309876">
    <property type="component" value="Unassembled WGS sequence"/>
</dbReference>
<feature type="compositionally biased region" description="Basic and acidic residues" evidence="2">
    <location>
        <begin position="51"/>
        <end position="76"/>
    </location>
</feature>
<feature type="domain" description="Cwf19-like C-terminal" evidence="4">
    <location>
        <begin position="443"/>
        <end position="569"/>
    </location>
</feature>
<comment type="similarity">
    <text evidence="1">Belongs to the CWF19 family.</text>
</comment>
<dbReference type="InterPro" id="IPR006768">
    <property type="entry name" value="Cwf19-like_C_dom-1"/>
</dbReference>
<dbReference type="Pfam" id="PF04676">
    <property type="entry name" value="CwfJ_C_2"/>
    <property type="match status" value="1"/>
</dbReference>
<name>A0AAN7T959_9EURO</name>
<dbReference type="GO" id="GO:0071014">
    <property type="term" value="C:post-mRNA release spliceosomal complex"/>
    <property type="evidence" value="ECO:0007669"/>
    <property type="project" value="TreeGrafter"/>
</dbReference>
<organism evidence="5 6">
    <name type="scientific">Lithohypha guttulata</name>
    <dbReference type="NCBI Taxonomy" id="1690604"/>
    <lineage>
        <taxon>Eukaryota</taxon>
        <taxon>Fungi</taxon>
        <taxon>Dikarya</taxon>
        <taxon>Ascomycota</taxon>
        <taxon>Pezizomycotina</taxon>
        <taxon>Eurotiomycetes</taxon>
        <taxon>Chaetothyriomycetidae</taxon>
        <taxon>Chaetothyriales</taxon>
        <taxon>Trichomeriaceae</taxon>
        <taxon>Lithohypha</taxon>
    </lineage>
</organism>
<dbReference type="InterPro" id="IPR036265">
    <property type="entry name" value="HIT-like_sf"/>
</dbReference>
<dbReference type="GO" id="GO:0000398">
    <property type="term" value="P:mRNA splicing, via spliceosome"/>
    <property type="evidence" value="ECO:0007669"/>
    <property type="project" value="TreeGrafter"/>
</dbReference>
<protein>
    <submittedName>
        <fullName evidence="5">Pre-mRNA-splicing factor cwf19</fullName>
    </submittedName>
</protein>